<dbReference type="OrthoDB" id="1366976at2"/>
<proteinExistence type="predicted"/>
<evidence type="ECO:0000259" key="1">
    <source>
        <dbReference type="PROSITE" id="PS50943"/>
    </source>
</evidence>
<dbReference type="CDD" id="cd00093">
    <property type="entry name" value="HTH_XRE"/>
    <property type="match status" value="1"/>
</dbReference>
<dbReference type="AlphaFoldDB" id="A0A1G5I8F4"/>
<protein>
    <recommendedName>
        <fullName evidence="1">HTH cro/C1-type domain-containing protein</fullName>
    </recommendedName>
</protein>
<dbReference type="GO" id="GO:0003677">
    <property type="term" value="F:DNA binding"/>
    <property type="evidence" value="ECO:0007669"/>
    <property type="project" value="InterPro"/>
</dbReference>
<sequence>MKNNTSLSATLGLTQPDAAQILGISTGYLSMIECGQRDLPLEASQKFTELLAWINKSKAAPPDADAERERQLHALLQQNRLRQWRVSKKIDLHRRKYEKALTASALAGFTSQRQPKVYTNFVDVTGKQSAQQAAESLSEWVAAELRLEQLRQEQAWIEGRLRG</sequence>
<dbReference type="Gene3D" id="1.10.260.40">
    <property type="entry name" value="lambda repressor-like DNA-binding domains"/>
    <property type="match status" value="1"/>
</dbReference>
<evidence type="ECO:0000313" key="3">
    <source>
        <dbReference type="Proteomes" id="UP000199354"/>
    </source>
</evidence>
<dbReference type="SUPFAM" id="SSF47413">
    <property type="entry name" value="lambda repressor-like DNA-binding domains"/>
    <property type="match status" value="1"/>
</dbReference>
<keyword evidence="3" id="KW-1185">Reference proteome</keyword>
<evidence type="ECO:0000313" key="2">
    <source>
        <dbReference type="EMBL" id="SCY72426.1"/>
    </source>
</evidence>
<reference evidence="2 3" key="1">
    <citation type="submission" date="2016-10" db="EMBL/GenBank/DDBJ databases">
        <authorList>
            <person name="de Groot N.N."/>
        </authorList>
    </citation>
    <scope>NUCLEOTIDE SEQUENCE [LARGE SCALE GENOMIC DNA]</scope>
    <source>
        <strain evidence="2 3">CGMCC 1.7031</strain>
    </source>
</reference>
<dbReference type="PROSITE" id="PS50943">
    <property type="entry name" value="HTH_CROC1"/>
    <property type="match status" value="1"/>
</dbReference>
<dbReference type="Proteomes" id="UP000199354">
    <property type="component" value="Unassembled WGS sequence"/>
</dbReference>
<gene>
    <name evidence="2" type="ORF">SAMN02927903_02167</name>
</gene>
<feature type="domain" description="HTH cro/C1-type" evidence="1">
    <location>
        <begin position="11"/>
        <end position="51"/>
    </location>
</feature>
<dbReference type="EMBL" id="FMVF01000009">
    <property type="protein sequence ID" value="SCY72426.1"/>
    <property type="molecule type" value="Genomic_DNA"/>
</dbReference>
<dbReference type="InterPro" id="IPR010982">
    <property type="entry name" value="Lambda_DNA-bd_dom_sf"/>
</dbReference>
<dbReference type="InterPro" id="IPR001387">
    <property type="entry name" value="Cro/C1-type_HTH"/>
</dbReference>
<accession>A0A1G5I8F4</accession>
<dbReference type="RefSeq" id="WP_139149648.1">
    <property type="nucleotide sequence ID" value="NZ_FMVF01000009.1"/>
</dbReference>
<name>A0A1G5I8F4_9FLAO</name>
<organism evidence="2 3">
    <name type="scientific">Flavobacterium caeni</name>
    <dbReference type="NCBI Taxonomy" id="490189"/>
    <lineage>
        <taxon>Bacteria</taxon>
        <taxon>Pseudomonadati</taxon>
        <taxon>Bacteroidota</taxon>
        <taxon>Flavobacteriia</taxon>
        <taxon>Flavobacteriales</taxon>
        <taxon>Flavobacteriaceae</taxon>
        <taxon>Flavobacterium</taxon>
    </lineage>
</organism>